<feature type="compositionally biased region" description="Polar residues" evidence="3">
    <location>
        <begin position="1090"/>
        <end position="1100"/>
    </location>
</feature>
<keyword evidence="5" id="KW-0648">Protein biosynthesis</keyword>
<feature type="compositionally biased region" description="Basic and acidic residues" evidence="3">
    <location>
        <begin position="455"/>
        <end position="469"/>
    </location>
</feature>
<feature type="region of interest" description="Disordered" evidence="3">
    <location>
        <begin position="1182"/>
        <end position="1207"/>
    </location>
</feature>
<proteinExistence type="predicted"/>
<dbReference type="KEGG" id="foc:113213830"/>
<dbReference type="PANTHER" id="PTHR12269">
    <property type="entry name" value="EUKARYOTIC TRANSLATION INITIATION FACTOR 4E TRANSPORTER"/>
    <property type="match status" value="1"/>
</dbReference>
<feature type="region of interest" description="Disordered" evidence="3">
    <location>
        <begin position="811"/>
        <end position="879"/>
    </location>
</feature>
<feature type="region of interest" description="Disordered" evidence="3">
    <location>
        <begin position="238"/>
        <end position="516"/>
    </location>
</feature>
<dbReference type="PANTHER" id="PTHR12269:SF1">
    <property type="entry name" value="EUKARYOTIC TRANSLATION INITIATION FACTOR 4E TRANSPORTER"/>
    <property type="match status" value="1"/>
</dbReference>
<evidence type="ECO:0000313" key="5">
    <source>
        <dbReference type="RefSeq" id="XP_026288807.1"/>
    </source>
</evidence>
<feature type="compositionally biased region" description="Basic and acidic residues" evidence="3">
    <location>
        <begin position="114"/>
        <end position="155"/>
    </location>
</feature>
<keyword evidence="4" id="KW-1185">Reference proteome</keyword>
<dbReference type="Pfam" id="PF10477">
    <property type="entry name" value="EIF4E-T"/>
    <property type="match status" value="2"/>
</dbReference>
<feature type="compositionally biased region" description="Basic and acidic residues" evidence="3">
    <location>
        <begin position="293"/>
        <end position="373"/>
    </location>
</feature>
<reference evidence="5" key="1">
    <citation type="submission" date="2025-08" db="UniProtKB">
        <authorList>
            <consortium name="RefSeq"/>
        </authorList>
    </citation>
    <scope>IDENTIFICATION</scope>
    <source>
        <tissue evidence="5">Whole organism</tissue>
    </source>
</reference>
<dbReference type="RefSeq" id="XP_026288807.1">
    <property type="nucleotide sequence ID" value="XM_026433022.2"/>
</dbReference>
<evidence type="ECO:0000256" key="3">
    <source>
        <dbReference type="SAM" id="MobiDB-lite"/>
    </source>
</evidence>
<feature type="compositionally biased region" description="Basic residues" evidence="3">
    <location>
        <begin position="8"/>
        <end position="19"/>
    </location>
</feature>
<feature type="compositionally biased region" description="Basic and acidic residues" evidence="3">
    <location>
        <begin position="267"/>
        <end position="282"/>
    </location>
</feature>
<protein>
    <submittedName>
        <fullName evidence="5">Eukaryotic translation initiation factor 4E transporter isoform X1</fullName>
    </submittedName>
</protein>
<comment type="subcellular location">
    <subcellularLocation>
        <location evidence="1">Cytoplasm</location>
    </subcellularLocation>
</comment>
<evidence type="ECO:0000313" key="4">
    <source>
        <dbReference type="Proteomes" id="UP000504606"/>
    </source>
</evidence>
<dbReference type="OrthoDB" id="8916892at2759"/>
<feature type="compositionally biased region" description="Basic and acidic residues" evidence="3">
    <location>
        <begin position="71"/>
        <end position="92"/>
    </location>
</feature>
<feature type="region of interest" description="Disordered" evidence="3">
    <location>
        <begin position="772"/>
        <end position="796"/>
    </location>
</feature>
<feature type="region of interest" description="Disordered" evidence="3">
    <location>
        <begin position="1061"/>
        <end position="1166"/>
    </location>
</feature>
<feature type="compositionally biased region" description="Polar residues" evidence="3">
    <location>
        <begin position="1150"/>
        <end position="1166"/>
    </location>
</feature>
<dbReference type="GO" id="GO:0017148">
    <property type="term" value="P:negative regulation of translation"/>
    <property type="evidence" value="ECO:0007669"/>
    <property type="project" value="TreeGrafter"/>
</dbReference>
<feature type="compositionally biased region" description="Low complexity" evidence="3">
    <location>
        <begin position="811"/>
        <end position="842"/>
    </location>
</feature>
<feature type="region of interest" description="Disordered" evidence="3">
    <location>
        <begin position="1"/>
        <end position="215"/>
    </location>
</feature>
<dbReference type="GO" id="GO:0003743">
    <property type="term" value="F:translation initiation factor activity"/>
    <property type="evidence" value="ECO:0007669"/>
    <property type="project" value="UniProtKB-KW"/>
</dbReference>
<gene>
    <name evidence="5" type="primary">LOC113213830</name>
</gene>
<feature type="compositionally biased region" description="Polar residues" evidence="3">
    <location>
        <begin position="162"/>
        <end position="178"/>
    </location>
</feature>
<name>A0A6J1T7E4_FRAOC</name>
<keyword evidence="5" id="KW-0396">Initiation factor</keyword>
<dbReference type="GO" id="GO:0036464">
    <property type="term" value="C:cytoplasmic ribonucleoprotein granule"/>
    <property type="evidence" value="ECO:0007669"/>
    <property type="project" value="UniProtKB-ARBA"/>
</dbReference>
<dbReference type="GO" id="GO:0003729">
    <property type="term" value="F:mRNA binding"/>
    <property type="evidence" value="ECO:0007669"/>
    <property type="project" value="TreeGrafter"/>
</dbReference>
<feature type="compositionally biased region" description="Polar residues" evidence="3">
    <location>
        <begin position="1004"/>
        <end position="1018"/>
    </location>
</feature>
<dbReference type="InterPro" id="IPR018862">
    <property type="entry name" value="eIF4E-T"/>
</dbReference>
<feature type="compositionally biased region" description="Low complexity" evidence="3">
    <location>
        <begin position="857"/>
        <end position="871"/>
    </location>
</feature>
<dbReference type="GO" id="GO:0005634">
    <property type="term" value="C:nucleus"/>
    <property type="evidence" value="ECO:0007669"/>
    <property type="project" value="TreeGrafter"/>
</dbReference>
<organism evidence="4 5">
    <name type="scientific">Frankliniella occidentalis</name>
    <name type="common">Western flower thrips</name>
    <name type="synonym">Euthrips occidentalis</name>
    <dbReference type="NCBI Taxonomy" id="133901"/>
    <lineage>
        <taxon>Eukaryota</taxon>
        <taxon>Metazoa</taxon>
        <taxon>Ecdysozoa</taxon>
        <taxon>Arthropoda</taxon>
        <taxon>Hexapoda</taxon>
        <taxon>Insecta</taxon>
        <taxon>Pterygota</taxon>
        <taxon>Neoptera</taxon>
        <taxon>Paraneoptera</taxon>
        <taxon>Thysanoptera</taxon>
        <taxon>Terebrantia</taxon>
        <taxon>Thripoidea</taxon>
        <taxon>Thripidae</taxon>
        <taxon>Frankliniella</taxon>
    </lineage>
</organism>
<evidence type="ECO:0000256" key="1">
    <source>
        <dbReference type="ARBA" id="ARBA00004496"/>
    </source>
</evidence>
<dbReference type="GeneID" id="113213830"/>
<feature type="compositionally biased region" description="Polar residues" evidence="3">
    <location>
        <begin position="438"/>
        <end position="448"/>
    </location>
</feature>
<feature type="compositionally biased region" description="Polar residues" evidence="3">
    <location>
        <begin position="1107"/>
        <end position="1135"/>
    </location>
</feature>
<feature type="compositionally biased region" description="Polar residues" evidence="3">
    <location>
        <begin position="1185"/>
        <end position="1207"/>
    </location>
</feature>
<feature type="compositionally biased region" description="Basic and acidic residues" evidence="3">
    <location>
        <begin position="497"/>
        <end position="516"/>
    </location>
</feature>
<sequence>MEGAGPIRVRRSRARKRPRGPAGGPLQGKTTQNGGMRWFRSRSGRKRSGNEAEETIAMSEGGLSGDDKDDDEHPRHAPDLKYTRGRLMELRSHPLANKRPACLDNPNNEAIAGHGDRKRSETPTEEDSRRRGDSTGNAEKRRSNDPRERVKKEQDGIVLSPQRRSFNSGCYVPPSQSAGAGRRPESPIGKPESNLILGRDIGHRELPTARRIGSGRIPARDAPWEFREPSWEMREAVWDQLDGTLAPEHGSFRPGGGTGSGPLSRGADSDRNHRDRDADLRHENRRRGFGWDFPRERDRDGERDRDRERDRDLDKDRFDRRADKGRNERHERVDDRMTDRLMRRPDREDRDGRDDRGRRDDRDRRDDMRDNRYGRRRHDSREEEPEWFSAGPTSQHDTIELRGFEDIPEDGQVTGRGKKNTRAKANSRLAPGGRKISDSSISSGRTASTPPPQETSKKASPDGKGDKSRAGGPLATSSPDTKEKRAKQNRTLAEAANDSKEHKERMDISEDSSARVENGRADIAEKAGNSTNSAHIDFNLDDFLKIDSLPLLNLNGGQAEATAGGSRFRQWFSRNSPTNDDSMRTVPDDLTSMINDITEPTISIPSGNELDSFFAPISPAASSLHQKQQLQLHLQQQQLQAKLSQQNAPNKLLEMLRRGSDAQTHPAPGEIPSIRDLEVSGKIHSVEELEARMRPKPEGGAMPPVREPRLADPAIASVVHHGGLQQHMQHKEDEVAALKKLIMKRNMEPQVASEAPVNASNNAIMGAFPGMPQTAIGSMGPAGHGGQHHSQSQSSQPYNIPEELLMKLLQVQQQQQQQQHPHQQQQQQQQQQQHQLQQQQRQHPQDMLSKLMNNARMSQQQMHQSHQMHQQANRRQGQMLQSDHFNSVQPNRSPLPPDVQTLIANTPLNHDLLQRAEAQAILRGLAQREITTQNLVQQLQNPAITRRHQELLLSILKTQSGQRVPSPRDMNPQAQHLMQSALIKKKLEEQREQALRKRQETHRSISPNVGNFNNSSMNKDVKHPMSSPTPLAFTPTSVLKKMNAEKDGDQKIGGMSLSDLQQMQQGPRQQNMQLSASQVQQHQQHRLPPNWNQNKSQAQPQGRPILKSNNNFYSGNDSFPSQPSGGSQNHLQQMQGMPAYLRGPPPPQPQYNTRSKMTLSTPPPNMAQQTQQYNMNIMQARPGMPQSSNQRGQHMQSMHGGMQNQQHNTSPLQQMLMGAHFSNQKSAMSHGGSGDVSSNTNQLSRWFSPEVLAQSARSGPSIPAQGMLSVEEIERLQQAVPN</sequence>
<feature type="region of interest" description="Disordered" evidence="3">
    <location>
        <begin position="997"/>
        <end position="1033"/>
    </location>
</feature>
<evidence type="ECO:0000256" key="2">
    <source>
        <dbReference type="ARBA" id="ARBA00022490"/>
    </source>
</evidence>
<feature type="compositionally biased region" description="Low complexity" evidence="3">
    <location>
        <begin position="1061"/>
        <end position="1082"/>
    </location>
</feature>
<keyword evidence="2" id="KW-0963">Cytoplasm</keyword>
<accession>A0A6J1T7E4</accession>
<dbReference type="Proteomes" id="UP000504606">
    <property type="component" value="Unplaced"/>
</dbReference>